<feature type="transmembrane region" description="Helical" evidence="1">
    <location>
        <begin position="325"/>
        <end position="348"/>
    </location>
</feature>
<feature type="transmembrane region" description="Helical" evidence="1">
    <location>
        <begin position="201"/>
        <end position="223"/>
    </location>
</feature>
<organism evidence="2 3">
    <name type="scientific">Oopsacas minuta</name>
    <dbReference type="NCBI Taxonomy" id="111878"/>
    <lineage>
        <taxon>Eukaryota</taxon>
        <taxon>Metazoa</taxon>
        <taxon>Porifera</taxon>
        <taxon>Hexactinellida</taxon>
        <taxon>Hexasterophora</taxon>
        <taxon>Lyssacinosida</taxon>
        <taxon>Leucopsacidae</taxon>
        <taxon>Oopsacas</taxon>
    </lineage>
</organism>
<keyword evidence="1" id="KW-0812">Transmembrane</keyword>
<dbReference type="EMBL" id="JAKMXF010000321">
    <property type="protein sequence ID" value="KAI6649267.1"/>
    <property type="molecule type" value="Genomic_DNA"/>
</dbReference>
<evidence type="ECO:0000313" key="2">
    <source>
        <dbReference type="EMBL" id="KAI6649267.1"/>
    </source>
</evidence>
<evidence type="ECO:0000256" key="1">
    <source>
        <dbReference type="SAM" id="Phobius"/>
    </source>
</evidence>
<evidence type="ECO:0000313" key="3">
    <source>
        <dbReference type="Proteomes" id="UP001165289"/>
    </source>
</evidence>
<keyword evidence="1" id="KW-0472">Membrane</keyword>
<comment type="caution">
    <text evidence="2">The sequence shown here is derived from an EMBL/GenBank/DDBJ whole genome shotgun (WGS) entry which is preliminary data.</text>
</comment>
<keyword evidence="3" id="KW-1185">Reference proteome</keyword>
<reference evidence="2 3" key="1">
    <citation type="journal article" date="2023" name="BMC Biol.">
        <title>The compact genome of the sponge Oopsacas minuta (Hexactinellida) is lacking key metazoan core genes.</title>
        <authorList>
            <person name="Santini S."/>
            <person name="Schenkelaars Q."/>
            <person name="Jourda C."/>
            <person name="Duchesne M."/>
            <person name="Belahbib H."/>
            <person name="Rocher C."/>
            <person name="Selva M."/>
            <person name="Riesgo A."/>
            <person name="Vervoort M."/>
            <person name="Leys S.P."/>
            <person name="Kodjabachian L."/>
            <person name="Le Bivic A."/>
            <person name="Borchiellini C."/>
            <person name="Claverie J.M."/>
            <person name="Renard E."/>
        </authorList>
    </citation>
    <scope>NUCLEOTIDE SEQUENCE [LARGE SCALE GENOMIC DNA]</scope>
    <source>
        <strain evidence="2">SPO-2</strain>
    </source>
</reference>
<feature type="transmembrane region" description="Helical" evidence="1">
    <location>
        <begin position="78"/>
        <end position="100"/>
    </location>
</feature>
<protein>
    <submittedName>
        <fullName evidence="2">Uncharacterized protein</fullName>
    </submittedName>
</protein>
<dbReference type="AlphaFoldDB" id="A0AAV7JKM1"/>
<sequence length="372" mass="43113">MEDQRPAIYEKFYQSASRVLTWIEFAPLPFTITCSIIWIITSIHLLCKRDYNGTPSQHRKSLRLHYVTALHRQRIVQYALLLIAVSSICTDLTLTAITAYKAQSLLKPTNNSNNNSNTTRCHIETGQWGHLDGYKWLYISWLVPMTIFAQAYYWSIALIPITTKSYFNTKPSQKHFIFVAVYILIRDIFMAILWINPFTIPLGIITSIITTVLDWVLIMYYFYTGYRVAKNSIEAILKGADDREGIDSNFIPKLRTLFTAFCIVFSIIMVSVLQAFLIGFVLPMIVYPNCWLKLLYSSSVDDSWTFGKDHVTAFTIIQMISMLEIRVVICIWRVVFIALSVFAFILIIKFKMKQKEGRKLKRKAVKETTRLL</sequence>
<accession>A0AAV7JKM1</accession>
<gene>
    <name evidence="2" type="ORF">LOD99_11634</name>
</gene>
<feature type="transmembrane region" description="Helical" evidence="1">
    <location>
        <begin position="28"/>
        <end position="47"/>
    </location>
</feature>
<feature type="transmembrane region" description="Helical" evidence="1">
    <location>
        <begin position="176"/>
        <end position="195"/>
    </location>
</feature>
<proteinExistence type="predicted"/>
<dbReference type="Proteomes" id="UP001165289">
    <property type="component" value="Unassembled WGS sequence"/>
</dbReference>
<feature type="transmembrane region" description="Helical" evidence="1">
    <location>
        <begin position="257"/>
        <end position="286"/>
    </location>
</feature>
<keyword evidence="1" id="KW-1133">Transmembrane helix</keyword>
<feature type="transmembrane region" description="Helical" evidence="1">
    <location>
        <begin position="136"/>
        <end position="155"/>
    </location>
</feature>
<name>A0AAV7JKM1_9METZ</name>